<protein>
    <submittedName>
        <fullName evidence="1">Uncharacterized protein</fullName>
    </submittedName>
</protein>
<dbReference type="Proteomes" id="UP001062846">
    <property type="component" value="Chromosome 4"/>
</dbReference>
<organism evidence="1 2">
    <name type="scientific">Rhododendron molle</name>
    <name type="common">Chinese azalea</name>
    <name type="synonym">Azalea mollis</name>
    <dbReference type="NCBI Taxonomy" id="49168"/>
    <lineage>
        <taxon>Eukaryota</taxon>
        <taxon>Viridiplantae</taxon>
        <taxon>Streptophyta</taxon>
        <taxon>Embryophyta</taxon>
        <taxon>Tracheophyta</taxon>
        <taxon>Spermatophyta</taxon>
        <taxon>Magnoliopsida</taxon>
        <taxon>eudicotyledons</taxon>
        <taxon>Gunneridae</taxon>
        <taxon>Pentapetalae</taxon>
        <taxon>asterids</taxon>
        <taxon>Ericales</taxon>
        <taxon>Ericaceae</taxon>
        <taxon>Ericoideae</taxon>
        <taxon>Rhodoreae</taxon>
        <taxon>Rhododendron</taxon>
    </lineage>
</organism>
<sequence length="74" mass="7978">MGGGLIHDSYGTRVIGFHPSLRPMHSLEAELWAVRDGLQLAINNQFAPICVVMDASFGSHPTHYGTDSTAAQPE</sequence>
<evidence type="ECO:0000313" key="1">
    <source>
        <dbReference type="EMBL" id="KAI8559387.1"/>
    </source>
</evidence>
<gene>
    <name evidence="1" type="ORF">RHMOL_Rhmol04G0169800</name>
</gene>
<accession>A0ACC0P187</accession>
<name>A0ACC0P187_RHOML</name>
<proteinExistence type="predicted"/>
<dbReference type="EMBL" id="CM046391">
    <property type="protein sequence ID" value="KAI8559387.1"/>
    <property type="molecule type" value="Genomic_DNA"/>
</dbReference>
<keyword evidence="2" id="KW-1185">Reference proteome</keyword>
<evidence type="ECO:0000313" key="2">
    <source>
        <dbReference type="Proteomes" id="UP001062846"/>
    </source>
</evidence>
<comment type="caution">
    <text evidence="1">The sequence shown here is derived from an EMBL/GenBank/DDBJ whole genome shotgun (WGS) entry which is preliminary data.</text>
</comment>
<reference evidence="1" key="1">
    <citation type="submission" date="2022-02" db="EMBL/GenBank/DDBJ databases">
        <title>Plant Genome Project.</title>
        <authorList>
            <person name="Zhang R.-G."/>
        </authorList>
    </citation>
    <scope>NUCLEOTIDE SEQUENCE</scope>
    <source>
        <strain evidence="1">AT1</strain>
    </source>
</reference>